<evidence type="ECO:0000313" key="9">
    <source>
        <dbReference type="EMBL" id="MFC6867335.1"/>
    </source>
</evidence>
<proteinExistence type="inferred from homology"/>
<dbReference type="PANTHER" id="PTHR22600">
    <property type="entry name" value="BETA-HEXOSAMINIDASE"/>
    <property type="match status" value="1"/>
</dbReference>
<dbReference type="Pfam" id="PF00728">
    <property type="entry name" value="Glyco_hydro_20"/>
    <property type="match status" value="1"/>
</dbReference>
<dbReference type="InterPro" id="IPR015883">
    <property type="entry name" value="Glyco_hydro_20_cat"/>
</dbReference>
<evidence type="ECO:0000259" key="7">
    <source>
        <dbReference type="Pfam" id="PF00728"/>
    </source>
</evidence>
<sequence>MSLVVNGCTDDPPTQGTASVSAQATSPRPATPTTTPEPVRLPDDAPTLSDVIPAPASVRAAEKDNFALTKQTVISAPDDAKAAGDYLADVLRPATGFPLRVVPGEDDAGGIRLVLREGGDPRDESYRLEIARDGVTLSAASKDGLFAGAHTLRQLLPADVERGKTVDREWVLAGGVIEDEPRFGYRGAMLDVARHFFGVDVVKRYIDRVAQYKINYLHLHLADDQGWRIEIDGWPKLTEVGARNEVGGGKGGFYTKQQYREIVAYAASRGVTIVPEIDMPGHTNAALTSYAKLNCDGNAPPPYTDTKVGFSSLCIDKKVTYEFARDVITQIAEMTPGPYLHIGGDEANSTTDADYRKFFDKVLPMIVKAGKRPIGWHEYAKADVPRSGVVQYWRIETEDAPTRRQANSGRRVLMSPAHRTYLDMKYEESNPWGNSWAGPVDVRKAYEWEPTNELAGVGAGAVLGVEAPLWTELVTTEDEIERMAFPRMQAIAEVGWSKRTKWDDFRERLAGQAERMTAQGIAFHRDTGVPW</sequence>
<keyword evidence="4" id="KW-0378">Hydrolase</keyword>
<comment type="similarity">
    <text evidence="2">Belongs to the glycosyl hydrolase 20 family.</text>
</comment>
<evidence type="ECO:0000256" key="4">
    <source>
        <dbReference type="ARBA" id="ARBA00022801"/>
    </source>
</evidence>
<dbReference type="SUPFAM" id="SSF55545">
    <property type="entry name" value="beta-N-acetylhexosaminidase-like domain"/>
    <property type="match status" value="1"/>
</dbReference>
<gene>
    <name evidence="9" type="ORF">ACFQGD_09245</name>
</gene>
<dbReference type="Gene3D" id="3.30.379.10">
    <property type="entry name" value="Chitobiase/beta-hexosaminidase domain 2-like"/>
    <property type="match status" value="1"/>
</dbReference>
<accession>A0ABW2BYC9</accession>
<comment type="catalytic activity">
    <reaction evidence="1">
        <text>Hydrolysis of terminal non-reducing N-acetyl-D-hexosamine residues in N-acetyl-beta-D-hexosaminides.</text>
        <dbReference type="EC" id="3.2.1.52"/>
    </reaction>
</comment>
<evidence type="ECO:0000256" key="6">
    <source>
        <dbReference type="SAM" id="MobiDB-lite"/>
    </source>
</evidence>
<protein>
    <recommendedName>
        <fullName evidence="3">beta-N-acetylhexosaminidase</fullName>
        <ecNumber evidence="3">3.2.1.52</ecNumber>
    </recommendedName>
</protein>
<dbReference type="InterPro" id="IPR029018">
    <property type="entry name" value="Hex-like_dom2"/>
</dbReference>
<feature type="compositionally biased region" description="Polar residues" evidence="6">
    <location>
        <begin position="12"/>
        <end position="24"/>
    </location>
</feature>
<evidence type="ECO:0000259" key="8">
    <source>
        <dbReference type="Pfam" id="PF02838"/>
    </source>
</evidence>
<feature type="region of interest" description="Disordered" evidence="6">
    <location>
        <begin position="1"/>
        <end position="49"/>
    </location>
</feature>
<dbReference type="EMBL" id="JBHSXX010000001">
    <property type="protein sequence ID" value="MFC6867335.1"/>
    <property type="molecule type" value="Genomic_DNA"/>
</dbReference>
<dbReference type="Pfam" id="PF02838">
    <property type="entry name" value="Glyco_hydro_20b"/>
    <property type="match status" value="1"/>
</dbReference>
<dbReference type="EC" id="3.2.1.52" evidence="3"/>
<evidence type="ECO:0000313" key="10">
    <source>
        <dbReference type="Proteomes" id="UP001596337"/>
    </source>
</evidence>
<dbReference type="PANTHER" id="PTHR22600:SF57">
    <property type="entry name" value="BETA-N-ACETYLHEXOSAMINIDASE"/>
    <property type="match status" value="1"/>
</dbReference>
<dbReference type="SUPFAM" id="SSF51445">
    <property type="entry name" value="(Trans)glycosidases"/>
    <property type="match status" value="1"/>
</dbReference>
<evidence type="ECO:0000256" key="1">
    <source>
        <dbReference type="ARBA" id="ARBA00001231"/>
    </source>
</evidence>
<dbReference type="Gene3D" id="3.20.20.80">
    <property type="entry name" value="Glycosidases"/>
    <property type="match status" value="1"/>
</dbReference>
<name>A0ABW2BYC9_9PSEU</name>
<dbReference type="InterPro" id="IPR015882">
    <property type="entry name" value="HEX_bac_N"/>
</dbReference>
<feature type="domain" description="Glycoside hydrolase family 20 catalytic" evidence="7">
    <location>
        <begin position="183"/>
        <end position="498"/>
    </location>
</feature>
<dbReference type="InterPro" id="IPR017853">
    <property type="entry name" value="GH"/>
</dbReference>
<evidence type="ECO:0000256" key="2">
    <source>
        <dbReference type="ARBA" id="ARBA00006285"/>
    </source>
</evidence>
<keyword evidence="10" id="KW-1185">Reference proteome</keyword>
<keyword evidence="5" id="KW-0326">Glycosidase</keyword>
<feature type="compositionally biased region" description="Low complexity" evidence="6">
    <location>
        <begin position="25"/>
        <end position="38"/>
    </location>
</feature>
<organism evidence="9 10">
    <name type="scientific">Haloechinothrix salitolerans</name>
    <dbReference type="NCBI Taxonomy" id="926830"/>
    <lineage>
        <taxon>Bacteria</taxon>
        <taxon>Bacillati</taxon>
        <taxon>Actinomycetota</taxon>
        <taxon>Actinomycetes</taxon>
        <taxon>Pseudonocardiales</taxon>
        <taxon>Pseudonocardiaceae</taxon>
        <taxon>Haloechinothrix</taxon>
    </lineage>
</organism>
<dbReference type="CDD" id="cd06568">
    <property type="entry name" value="GH20_SpHex_like"/>
    <property type="match status" value="1"/>
</dbReference>
<evidence type="ECO:0000256" key="5">
    <source>
        <dbReference type="ARBA" id="ARBA00023295"/>
    </source>
</evidence>
<dbReference type="RefSeq" id="WP_345403299.1">
    <property type="nucleotide sequence ID" value="NZ_BAABLA010000114.1"/>
</dbReference>
<comment type="caution">
    <text evidence="9">The sequence shown here is derived from an EMBL/GenBank/DDBJ whole genome shotgun (WGS) entry which is preliminary data.</text>
</comment>
<feature type="domain" description="Beta-hexosaminidase bacterial type N-terminal" evidence="8">
    <location>
        <begin position="50"/>
        <end position="179"/>
    </location>
</feature>
<reference evidence="10" key="1">
    <citation type="journal article" date="2019" name="Int. J. Syst. Evol. Microbiol.">
        <title>The Global Catalogue of Microorganisms (GCM) 10K type strain sequencing project: providing services to taxonomists for standard genome sequencing and annotation.</title>
        <authorList>
            <consortium name="The Broad Institute Genomics Platform"/>
            <consortium name="The Broad Institute Genome Sequencing Center for Infectious Disease"/>
            <person name="Wu L."/>
            <person name="Ma J."/>
        </authorList>
    </citation>
    <scope>NUCLEOTIDE SEQUENCE [LARGE SCALE GENOMIC DNA]</scope>
    <source>
        <strain evidence="10">KCTC 32255</strain>
    </source>
</reference>
<dbReference type="Proteomes" id="UP001596337">
    <property type="component" value="Unassembled WGS sequence"/>
</dbReference>
<evidence type="ECO:0000256" key="3">
    <source>
        <dbReference type="ARBA" id="ARBA00012663"/>
    </source>
</evidence>
<dbReference type="InterPro" id="IPR025705">
    <property type="entry name" value="Beta_hexosaminidase_sua/sub"/>
</dbReference>
<dbReference type="PRINTS" id="PR00738">
    <property type="entry name" value="GLHYDRLASE20"/>
</dbReference>